<evidence type="ECO:0000256" key="1">
    <source>
        <dbReference type="SAM" id="MobiDB-lite"/>
    </source>
</evidence>
<dbReference type="AlphaFoldDB" id="A0A8J2KFG3"/>
<evidence type="ECO:0000313" key="2">
    <source>
        <dbReference type="EMBL" id="CAG7816946.1"/>
    </source>
</evidence>
<comment type="caution">
    <text evidence="2">The sequence shown here is derived from an EMBL/GenBank/DDBJ whole genome shotgun (WGS) entry which is preliminary data.</text>
</comment>
<evidence type="ECO:0000313" key="3">
    <source>
        <dbReference type="Proteomes" id="UP000708208"/>
    </source>
</evidence>
<feature type="non-terminal residue" evidence="2">
    <location>
        <position position="266"/>
    </location>
</feature>
<feature type="compositionally biased region" description="Polar residues" evidence="1">
    <location>
        <begin position="101"/>
        <end position="112"/>
    </location>
</feature>
<sequence>RVPSYFERILAPPTAFADHADSIDNFDQAGPSSRERLIDVDKEDPEWLKQTITTPHPNNCSSISSWNSNLSVLHQKESSVYSDAMGWGQPNVGKRCRNDNAPEQNSGYSASESETDEEMRAHLMNKRSRDVSPVRTVQAVTDFAKANLEQPVCVESEISYKSCKGLVSESVDPSSSFSGESCRSNSVISTTTHLMTAQEYSHALGQSNSGNTCYDIGDCGDNLPSECFLDSRGNVLFAQQGSSNDSHGHFRSQEHSAPDAQYKMQS</sequence>
<proteinExistence type="predicted"/>
<organism evidence="2 3">
    <name type="scientific">Allacma fusca</name>
    <dbReference type="NCBI Taxonomy" id="39272"/>
    <lineage>
        <taxon>Eukaryota</taxon>
        <taxon>Metazoa</taxon>
        <taxon>Ecdysozoa</taxon>
        <taxon>Arthropoda</taxon>
        <taxon>Hexapoda</taxon>
        <taxon>Collembola</taxon>
        <taxon>Symphypleona</taxon>
        <taxon>Sminthuridae</taxon>
        <taxon>Allacma</taxon>
    </lineage>
</organism>
<dbReference type="EMBL" id="CAJVCH010382750">
    <property type="protein sequence ID" value="CAG7816946.1"/>
    <property type="molecule type" value="Genomic_DNA"/>
</dbReference>
<reference evidence="2" key="1">
    <citation type="submission" date="2021-06" db="EMBL/GenBank/DDBJ databases">
        <authorList>
            <person name="Hodson N. C."/>
            <person name="Mongue J. A."/>
            <person name="Jaron S. K."/>
        </authorList>
    </citation>
    <scope>NUCLEOTIDE SEQUENCE</scope>
</reference>
<feature type="region of interest" description="Disordered" evidence="1">
    <location>
        <begin position="93"/>
        <end position="116"/>
    </location>
</feature>
<feature type="compositionally biased region" description="Basic and acidic residues" evidence="1">
    <location>
        <begin position="246"/>
        <end position="257"/>
    </location>
</feature>
<feature type="region of interest" description="Disordered" evidence="1">
    <location>
        <begin position="239"/>
        <end position="266"/>
    </location>
</feature>
<dbReference type="Proteomes" id="UP000708208">
    <property type="component" value="Unassembled WGS sequence"/>
</dbReference>
<keyword evidence="3" id="KW-1185">Reference proteome</keyword>
<accession>A0A8J2KFG3</accession>
<feature type="non-terminal residue" evidence="2">
    <location>
        <position position="1"/>
    </location>
</feature>
<protein>
    <submittedName>
        <fullName evidence="2">Uncharacterized protein</fullName>
    </submittedName>
</protein>
<name>A0A8J2KFG3_9HEXA</name>
<gene>
    <name evidence="2" type="ORF">AFUS01_LOCUS27537</name>
</gene>